<keyword evidence="3" id="KW-1185">Reference proteome</keyword>
<protein>
    <submittedName>
        <fullName evidence="2">Uncharacterized protein</fullName>
    </submittedName>
</protein>
<comment type="caution">
    <text evidence="2">The sequence shown here is derived from an EMBL/GenBank/DDBJ whole genome shotgun (WGS) entry which is preliminary data.</text>
</comment>
<sequence>MASHPLGSKSMLTRLREEEKRTGKKASPLGLLMELNKKKDKETGEVTGEVYDQKWVDAYEQYKPRFHEMFREDTDPLEYPLVKSLWTSTDVVKGGLAKGRVLVAGCSSIAAALLVDDPVAVPPPPPTTNVIEELSQRCEEAERLCNEASTSGAASSGEPSLVSRQSSCCGKLHGDWIVGPDGDDAQSSSVHVASTTSSAKDPVVQPHPAAGTAPAPASSDRILA</sequence>
<feature type="compositionally biased region" description="Basic and acidic residues" evidence="1">
    <location>
        <begin position="35"/>
        <end position="44"/>
    </location>
</feature>
<proteinExistence type="predicted"/>
<name>A0AAV3S2W9_LITER</name>
<evidence type="ECO:0000313" key="3">
    <source>
        <dbReference type="Proteomes" id="UP001454036"/>
    </source>
</evidence>
<dbReference type="AlphaFoldDB" id="A0AAV3S2W9"/>
<evidence type="ECO:0000313" key="2">
    <source>
        <dbReference type="EMBL" id="GAA0186992.1"/>
    </source>
</evidence>
<feature type="region of interest" description="Disordered" evidence="1">
    <location>
        <begin position="179"/>
        <end position="224"/>
    </location>
</feature>
<dbReference type="EMBL" id="BAABME010014228">
    <property type="protein sequence ID" value="GAA0186992.1"/>
    <property type="molecule type" value="Genomic_DNA"/>
</dbReference>
<accession>A0AAV3S2W9</accession>
<dbReference type="Proteomes" id="UP001454036">
    <property type="component" value="Unassembled WGS sequence"/>
</dbReference>
<evidence type="ECO:0000256" key="1">
    <source>
        <dbReference type="SAM" id="MobiDB-lite"/>
    </source>
</evidence>
<feature type="region of interest" description="Disordered" evidence="1">
    <location>
        <begin position="1"/>
        <end position="44"/>
    </location>
</feature>
<gene>
    <name evidence="2" type="ORF">LIER_34280</name>
</gene>
<feature type="compositionally biased region" description="Low complexity" evidence="1">
    <location>
        <begin position="206"/>
        <end position="217"/>
    </location>
</feature>
<reference evidence="2 3" key="1">
    <citation type="submission" date="2024-01" db="EMBL/GenBank/DDBJ databases">
        <title>The complete chloroplast genome sequence of Lithospermum erythrorhizon: insights into the phylogenetic relationship among Boraginaceae species and the maternal lineages of purple gromwells.</title>
        <authorList>
            <person name="Okada T."/>
            <person name="Watanabe K."/>
        </authorList>
    </citation>
    <scope>NUCLEOTIDE SEQUENCE [LARGE SCALE GENOMIC DNA]</scope>
</reference>
<organism evidence="2 3">
    <name type="scientific">Lithospermum erythrorhizon</name>
    <name type="common">Purple gromwell</name>
    <name type="synonym">Lithospermum officinale var. erythrorhizon</name>
    <dbReference type="NCBI Taxonomy" id="34254"/>
    <lineage>
        <taxon>Eukaryota</taxon>
        <taxon>Viridiplantae</taxon>
        <taxon>Streptophyta</taxon>
        <taxon>Embryophyta</taxon>
        <taxon>Tracheophyta</taxon>
        <taxon>Spermatophyta</taxon>
        <taxon>Magnoliopsida</taxon>
        <taxon>eudicotyledons</taxon>
        <taxon>Gunneridae</taxon>
        <taxon>Pentapetalae</taxon>
        <taxon>asterids</taxon>
        <taxon>lamiids</taxon>
        <taxon>Boraginales</taxon>
        <taxon>Boraginaceae</taxon>
        <taxon>Boraginoideae</taxon>
        <taxon>Lithospermeae</taxon>
        <taxon>Lithospermum</taxon>
    </lineage>
</organism>
<feature type="compositionally biased region" description="Low complexity" evidence="1">
    <location>
        <begin position="187"/>
        <end position="199"/>
    </location>
</feature>